<reference evidence="10 11" key="1">
    <citation type="submission" date="2019-03" db="EMBL/GenBank/DDBJ databases">
        <title>Genomics of glacier-inhabiting Cryobacterium strains.</title>
        <authorList>
            <person name="Liu Q."/>
            <person name="Xin Y.-H."/>
        </authorList>
    </citation>
    <scope>NUCLEOTIDE SEQUENCE [LARGE SCALE GENOMIC DNA]</scope>
    <source>
        <strain evidence="10 11">CGMCC 1.10440</strain>
    </source>
</reference>
<evidence type="ECO:0000256" key="3">
    <source>
        <dbReference type="ARBA" id="ARBA00022448"/>
    </source>
</evidence>
<name>A0A4R8VE48_9MICO</name>
<evidence type="ECO:0000256" key="4">
    <source>
        <dbReference type="ARBA" id="ARBA00022475"/>
    </source>
</evidence>
<dbReference type="AlphaFoldDB" id="A0A4R8VE48"/>
<keyword evidence="4" id="KW-1003">Cell membrane</keyword>
<dbReference type="Pfam" id="PF00005">
    <property type="entry name" value="ABC_tran"/>
    <property type="match status" value="1"/>
</dbReference>
<dbReference type="InterPro" id="IPR003439">
    <property type="entry name" value="ABC_transporter-like_ATP-bd"/>
</dbReference>
<dbReference type="GO" id="GO:0015424">
    <property type="term" value="F:ABC-type amino acid transporter activity"/>
    <property type="evidence" value="ECO:0007669"/>
    <property type="project" value="InterPro"/>
</dbReference>
<feature type="domain" description="ABC transporter" evidence="9">
    <location>
        <begin position="2"/>
        <end position="247"/>
    </location>
</feature>
<evidence type="ECO:0000313" key="10">
    <source>
        <dbReference type="EMBL" id="TFB80776.1"/>
    </source>
</evidence>
<keyword evidence="11" id="KW-1185">Reference proteome</keyword>
<comment type="subcellular location">
    <subcellularLocation>
        <location evidence="1">Cell membrane</location>
        <topology evidence="1">Peripheral membrane protein</topology>
    </subcellularLocation>
</comment>
<evidence type="ECO:0000313" key="11">
    <source>
        <dbReference type="Proteomes" id="UP000298488"/>
    </source>
</evidence>
<evidence type="ECO:0000256" key="1">
    <source>
        <dbReference type="ARBA" id="ARBA00004202"/>
    </source>
</evidence>
<evidence type="ECO:0000256" key="7">
    <source>
        <dbReference type="ARBA" id="ARBA00022970"/>
    </source>
</evidence>
<dbReference type="GO" id="GO:0016887">
    <property type="term" value="F:ATP hydrolysis activity"/>
    <property type="evidence" value="ECO:0007669"/>
    <property type="project" value="InterPro"/>
</dbReference>
<evidence type="ECO:0000256" key="5">
    <source>
        <dbReference type="ARBA" id="ARBA00022741"/>
    </source>
</evidence>
<dbReference type="InterPro" id="IPR030679">
    <property type="entry name" value="ABC_ATPase_HisP-typ"/>
</dbReference>
<evidence type="ECO:0000259" key="9">
    <source>
        <dbReference type="PROSITE" id="PS50893"/>
    </source>
</evidence>
<keyword evidence="5" id="KW-0547">Nucleotide-binding</keyword>
<dbReference type="GO" id="GO:0005524">
    <property type="term" value="F:ATP binding"/>
    <property type="evidence" value="ECO:0007669"/>
    <property type="project" value="UniProtKB-KW"/>
</dbReference>
<dbReference type="SUPFAM" id="SSF52540">
    <property type="entry name" value="P-loop containing nucleoside triphosphate hydrolases"/>
    <property type="match status" value="1"/>
</dbReference>
<keyword evidence="3" id="KW-0813">Transport</keyword>
<evidence type="ECO:0000256" key="2">
    <source>
        <dbReference type="ARBA" id="ARBA00005417"/>
    </source>
</evidence>
<sequence>MMHVRNLTKTFNETPVLDDVDLSVEKGEVLVLLGQSGSGKTTLLRCLALAEGITSGEIGFRGQLIHRRSMPDQPNFSISASEKQKLRTQIGIVFQQYNLFPHLTAIQNVALAPVHVLKVDRDVANARAKELLEMVGLGSRVDFKSHELSGGQQQRVAIARTLAMSPQLLLFDEVTSALDPQMTAEVLAVMKDIALNGTTMVVVTHEMGFAKHVGTRIVFMADGRVVESGTPTSLFENPKDDRTKEFLNAVLHAN</sequence>
<comment type="caution">
    <text evidence="10">The sequence shown here is derived from an EMBL/GenBank/DDBJ whole genome shotgun (WGS) entry which is preliminary data.</text>
</comment>
<dbReference type="GO" id="GO:0005886">
    <property type="term" value="C:plasma membrane"/>
    <property type="evidence" value="ECO:0007669"/>
    <property type="project" value="UniProtKB-SubCell"/>
</dbReference>
<dbReference type="InterPro" id="IPR017871">
    <property type="entry name" value="ABC_transporter-like_CS"/>
</dbReference>
<dbReference type="SMART" id="SM00382">
    <property type="entry name" value="AAA"/>
    <property type="match status" value="1"/>
</dbReference>
<dbReference type="EMBL" id="SOFI01000003">
    <property type="protein sequence ID" value="TFB80776.1"/>
    <property type="molecule type" value="Genomic_DNA"/>
</dbReference>
<dbReference type="InterPro" id="IPR050086">
    <property type="entry name" value="MetN_ABC_transporter-like"/>
</dbReference>
<protein>
    <submittedName>
        <fullName evidence="10">Amino acid ABC transporter ATP-binding protein</fullName>
    </submittedName>
</protein>
<dbReference type="PROSITE" id="PS50893">
    <property type="entry name" value="ABC_TRANSPORTER_2"/>
    <property type="match status" value="1"/>
</dbReference>
<accession>A0A4R8VE48</accession>
<comment type="similarity">
    <text evidence="2">Belongs to the ABC transporter superfamily.</text>
</comment>
<dbReference type="OrthoDB" id="4283894at2"/>
<gene>
    <name evidence="10" type="ORF">E3N84_05515</name>
</gene>
<organism evidence="10 11">
    <name type="scientific">Terrimesophilobacter mesophilus</name>
    <dbReference type="NCBI Taxonomy" id="433647"/>
    <lineage>
        <taxon>Bacteria</taxon>
        <taxon>Bacillati</taxon>
        <taxon>Actinomycetota</taxon>
        <taxon>Actinomycetes</taxon>
        <taxon>Micrococcales</taxon>
        <taxon>Microbacteriaceae</taxon>
        <taxon>Terrimesophilobacter</taxon>
    </lineage>
</organism>
<dbReference type="PIRSF" id="PIRSF039085">
    <property type="entry name" value="ABC_ATPase_HisP"/>
    <property type="match status" value="1"/>
</dbReference>
<dbReference type="InterPro" id="IPR027417">
    <property type="entry name" value="P-loop_NTPase"/>
</dbReference>
<dbReference type="InterPro" id="IPR003593">
    <property type="entry name" value="AAA+_ATPase"/>
</dbReference>
<evidence type="ECO:0000256" key="8">
    <source>
        <dbReference type="ARBA" id="ARBA00023136"/>
    </source>
</evidence>
<keyword evidence="6 10" id="KW-0067">ATP-binding</keyword>
<evidence type="ECO:0000256" key="6">
    <source>
        <dbReference type="ARBA" id="ARBA00022840"/>
    </source>
</evidence>
<dbReference type="PANTHER" id="PTHR43166:SF9">
    <property type="entry name" value="GLUTAMATE_ASPARTATE IMPORT ATP-BINDING PROTEIN GLTL"/>
    <property type="match status" value="1"/>
</dbReference>
<proteinExistence type="inferred from homology"/>
<keyword evidence="8" id="KW-0472">Membrane</keyword>
<dbReference type="Gene3D" id="3.40.50.300">
    <property type="entry name" value="P-loop containing nucleotide triphosphate hydrolases"/>
    <property type="match status" value="1"/>
</dbReference>
<dbReference type="Proteomes" id="UP000298488">
    <property type="component" value="Unassembled WGS sequence"/>
</dbReference>
<keyword evidence="7" id="KW-0029">Amino-acid transport</keyword>
<dbReference type="PROSITE" id="PS00211">
    <property type="entry name" value="ABC_TRANSPORTER_1"/>
    <property type="match status" value="1"/>
</dbReference>
<dbReference type="PANTHER" id="PTHR43166">
    <property type="entry name" value="AMINO ACID IMPORT ATP-BINDING PROTEIN"/>
    <property type="match status" value="1"/>
</dbReference>